<accession>A0A2V4NWU4</accession>
<feature type="transmembrane region" description="Helical" evidence="1">
    <location>
        <begin position="99"/>
        <end position="121"/>
    </location>
</feature>
<keyword evidence="1" id="KW-0812">Transmembrane</keyword>
<dbReference type="OrthoDB" id="3873378at2"/>
<evidence type="ECO:0000313" key="2">
    <source>
        <dbReference type="EMBL" id="PYC86146.1"/>
    </source>
</evidence>
<proteinExistence type="predicted"/>
<gene>
    <name evidence="2" type="ORF">C7C46_05780</name>
</gene>
<evidence type="ECO:0000313" key="3">
    <source>
        <dbReference type="Proteomes" id="UP000248039"/>
    </source>
</evidence>
<feature type="transmembrane region" description="Helical" evidence="1">
    <location>
        <begin position="179"/>
        <end position="202"/>
    </location>
</feature>
<feature type="transmembrane region" description="Helical" evidence="1">
    <location>
        <begin position="152"/>
        <end position="172"/>
    </location>
</feature>
<name>A0A2V4NWU4_9ACTN</name>
<keyword evidence="1" id="KW-1133">Transmembrane helix</keyword>
<evidence type="ECO:0000256" key="1">
    <source>
        <dbReference type="SAM" id="Phobius"/>
    </source>
</evidence>
<protein>
    <submittedName>
        <fullName evidence="2">Uncharacterized protein</fullName>
    </submittedName>
</protein>
<keyword evidence="3" id="KW-1185">Reference proteome</keyword>
<dbReference type="Proteomes" id="UP000248039">
    <property type="component" value="Unassembled WGS sequence"/>
</dbReference>
<sequence length="274" mass="27824">MRVLAYEGRRLLGLRSTWLILLTALVAQLALTVAQARRLAPTPLPVADAVHLVSAAVPVLPVPLAALAVGLLGALGVAHEVRHPGLTAAHVRYAARLRLLVAKSVVLSAVAAGFAVLSLVANALAIRLTASSGDAVSRFFAPGALRTDPRSVPVLLTFTALVVAAGWVAILATALTRSAVAGVLLLCALPTLVVLAAGSAALRGLPAAAHLRTPGSPWTAWTGLAALDIGSGRGGPAAAATVPTHLAQSLATLLLPTVLLLAACLLTQLRRRSL</sequence>
<organism evidence="2 3">
    <name type="scientific">Streptomyces tateyamensis</name>
    <dbReference type="NCBI Taxonomy" id="565073"/>
    <lineage>
        <taxon>Bacteria</taxon>
        <taxon>Bacillati</taxon>
        <taxon>Actinomycetota</taxon>
        <taxon>Actinomycetes</taxon>
        <taxon>Kitasatosporales</taxon>
        <taxon>Streptomycetaceae</taxon>
        <taxon>Streptomyces</taxon>
    </lineage>
</organism>
<dbReference type="EMBL" id="PYBW01000020">
    <property type="protein sequence ID" value="PYC86146.1"/>
    <property type="molecule type" value="Genomic_DNA"/>
</dbReference>
<dbReference type="RefSeq" id="WP_110666392.1">
    <property type="nucleotide sequence ID" value="NZ_PYBW01000020.1"/>
</dbReference>
<feature type="transmembrane region" description="Helical" evidence="1">
    <location>
        <begin position="52"/>
        <end position="78"/>
    </location>
</feature>
<keyword evidence="1" id="KW-0472">Membrane</keyword>
<feature type="transmembrane region" description="Helical" evidence="1">
    <location>
        <begin position="250"/>
        <end position="269"/>
    </location>
</feature>
<comment type="caution">
    <text evidence="2">The sequence shown here is derived from an EMBL/GenBank/DDBJ whole genome shotgun (WGS) entry which is preliminary data.</text>
</comment>
<reference evidence="2 3" key="1">
    <citation type="submission" date="2018-03" db="EMBL/GenBank/DDBJ databases">
        <title>Bioinformatic expansion and discovery of thiopeptide antibiotics.</title>
        <authorList>
            <person name="Schwalen C.J."/>
            <person name="Hudson G.A."/>
            <person name="Mitchell D.A."/>
        </authorList>
    </citation>
    <scope>NUCLEOTIDE SEQUENCE [LARGE SCALE GENOMIC DNA]</scope>
    <source>
        <strain evidence="2 3">ATCC 21389</strain>
    </source>
</reference>
<dbReference type="AlphaFoldDB" id="A0A2V4NWU4"/>